<dbReference type="EMBL" id="CAMAPE010000074">
    <property type="protein sequence ID" value="CAH9117826.1"/>
    <property type="molecule type" value="Genomic_DNA"/>
</dbReference>
<reference evidence="2" key="1">
    <citation type="submission" date="2022-07" db="EMBL/GenBank/DDBJ databases">
        <authorList>
            <person name="Macas J."/>
            <person name="Novak P."/>
            <person name="Neumann P."/>
        </authorList>
    </citation>
    <scope>NUCLEOTIDE SEQUENCE</scope>
</reference>
<evidence type="ECO:0000313" key="3">
    <source>
        <dbReference type="Proteomes" id="UP001152484"/>
    </source>
</evidence>
<dbReference type="AlphaFoldDB" id="A0A9P1EN99"/>
<evidence type="ECO:0000256" key="1">
    <source>
        <dbReference type="SAM" id="MobiDB-lite"/>
    </source>
</evidence>
<protein>
    <submittedName>
        <fullName evidence="2">Uncharacterized protein</fullName>
    </submittedName>
</protein>
<accession>A0A9P1EN99</accession>
<dbReference type="Proteomes" id="UP001152484">
    <property type="component" value="Unassembled WGS sequence"/>
</dbReference>
<evidence type="ECO:0000313" key="2">
    <source>
        <dbReference type="EMBL" id="CAH9117826.1"/>
    </source>
</evidence>
<proteinExistence type="predicted"/>
<keyword evidence="3" id="KW-1185">Reference proteome</keyword>
<feature type="compositionally biased region" description="Pro residues" evidence="1">
    <location>
        <begin position="12"/>
        <end position="21"/>
    </location>
</feature>
<comment type="caution">
    <text evidence="2">The sequence shown here is derived from an EMBL/GenBank/DDBJ whole genome shotgun (WGS) entry which is preliminary data.</text>
</comment>
<feature type="region of interest" description="Disordered" evidence="1">
    <location>
        <begin position="1"/>
        <end position="21"/>
    </location>
</feature>
<organism evidence="2 3">
    <name type="scientific">Cuscuta europaea</name>
    <name type="common">European dodder</name>
    <dbReference type="NCBI Taxonomy" id="41803"/>
    <lineage>
        <taxon>Eukaryota</taxon>
        <taxon>Viridiplantae</taxon>
        <taxon>Streptophyta</taxon>
        <taxon>Embryophyta</taxon>
        <taxon>Tracheophyta</taxon>
        <taxon>Spermatophyta</taxon>
        <taxon>Magnoliopsida</taxon>
        <taxon>eudicotyledons</taxon>
        <taxon>Gunneridae</taxon>
        <taxon>Pentapetalae</taxon>
        <taxon>asterids</taxon>
        <taxon>lamiids</taxon>
        <taxon>Solanales</taxon>
        <taxon>Convolvulaceae</taxon>
        <taxon>Cuscuteae</taxon>
        <taxon>Cuscuta</taxon>
        <taxon>Cuscuta subgen. Cuscuta</taxon>
    </lineage>
</organism>
<name>A0A9P1EN99_CUSEU</name>
<gene>
    <name evidence="2" type="ORF">CEURO_LOCUS21704</name>
</gene>
<sequence>MSLSDVTAVMSPSPPSLVSPLPPWHVPSPPSLLPVTAAGNSDTATVTPEAVKHATMIVTKFSDDLFWCTVICLCFGHHPPVTAYPTSVLSLPHQPRLYLSAPPQG</sequence>